<reference evidence="9 10" key="1">
    <citation type="journal article" date="2018" name="Biotechnol. Adv.">
        <title>Improved genomic resources and new bioinformatic workflow for the carcinogenic parasite Clonorchis sinensis: Biotechnological implications.</title>
        <authorList>
            <person name="Wang D."/>
            <person name="Korhonen P.K."/>
            <person name="Gasser R.B."/>
            <person name="Young N.D."/>
        </authorList>
    </citation>
    <scope>NUCLEOTIDE SEQUENCE [LARGE SCALE GENOMIC DNA]</scope>
    <source>
        <strain evidence="9">Cs-k2</strain>
    </source>
</reference>
<evidence type="ECO:0000256" key="5">
    <source>
        <dbReference type="ARBA" id="ARBA00023212"/>
    </source>
</evidence>
<organism evidence="9 10">
    <name type="scientific">Clonorchis sinensis</name>
    <name type="common">Chinese liver fluke</name>
    <dbReference type="NCBI Taxonomy" id="79923"/>
    <lineage>
        <taxon>Eukaryota</taxon>
        <taxon>Metazoa</taxon>
        <taxon>Spiralia</taxon>
        <taxon>Lophotrochozoa</taxon>
        <taxon>Platyhelminthes</taxon>
        <taxon>Trematoda</taxon>
        <taxon>Digenea</taxon>
        <taxon>Opisthorchiida</taxon>
        <taxon>Opisthorchiata</taxon>
        <taxon>Opisthorchiidae</taxon>
        <taxon>Clonorchis</taxon>
    </lineage>
</organism>
<keyword evidence="2" id="KW-0963">Cytoplasm</keyword>
<proteinExistence type="inferred from homology"/>
<dbReference type="PANTHER" id="PTHR34252">
    <property type="entry name" value="UPF0705 PROTEIN C11ORF49"/>
    <property type="match status" value="1"/>
</dbReference>
<evidence type="ECO:0000256" key="1">
    <source>
        <dbReference type="ARBA" id="ARBA00004607"/>
    </source>
</evidence>
<keyword evidence="5" id="KW-0206">Cytoskeleton</keyword>
<dbReference type="EMBL" id="NIRI02000042">
    <property type="protein sequence ID" value="KAG5451961.1"/>
    <property type="molecule type" value="Genomic_DNA"/>
</dbReference>
<reference evidence="9 10" key="2">
    <citation type="journal article" date="2021" name="Genomics">
        <title>High-quality reference genome for Clonorchis sinensis.</title>
        <authorList>
            <person name="Young N.D."/>
            <person name="Stroehlein A.J."/>
            <person name="Kinkar L."/>
            <person name="Wang T."/>
            <person name="Sohn W.M."/>
            <person name="Chang B.C.H."/>
            <person name="Kaur P."/>
            <person name="Weisz D."/>
            <person name="Dudchenko O."/>
            <person name="Aiden E.L."/>
            <person name="Korhonen P.K."/>
            <person name="Gasser R.B."/>
        </authorList>
    </citation>
    <scope>NUCLEOTIDE SEQUENCE [LARGE SCALE GENOMIC DNA]</scope>
    <source>
        <strain evidence="9">Cs-k2</strain>
    </source>
</reference>
<keyword evidence="4" id="KW-0493">Microtubule</keyword>
<keyword evidence="10" id="KW-1185">Reference proteome</keyword>
<comment type="similarity">
    <text evidence="6">Belongs to the CSTPP1 family.</text>
</comment>
<evidence type="ECO:0000313" key="9">
    <source>
        <dbReference type="EMBL" id="KAG5451961.1"/>
    </source>
</evidence>
<protein>
    <recommendedName>
        <fullName evidence="7">Centriolar satellite-associated tubulin polyglutamylase complex regulator 1</fullName>
    </recommendedName>
</protein>
<comment type="subcellular location">
    <subcellularLocation>
        <location evidence="1">Cytoplasm</location>
        <location evidence="1">Cytoskeleton</location>
        <location evidence="1">Microtubule organizing center</location>
        <location evidence="1">Centrosome</location>
        <location evidence="1">Centriolar satellite</location>
    </subcellularLocation>
</comment>
<evidence type="ECO:0000256" key="4">
    <source>
        <dbReference type="ARBA" id="ARBA00022701"/>
    </source>
</evidence>
<evidence type="ECO:0000256" key="2">
    <source>
        <dbReference type="ARBA" id="ARBA00022490"/>
    </source>
</evidence>
<name>A0A8T1MT77_CLOSI</name>
<dbReference type="AlphaFoldDB" id="A0A8T1MT77"/>
<gene>
    <name evidence="9" type="ORF">CSKR_112056</name>
</gene>
<evidence type="ECO:0000256" key="6">
    <source>
        <dbReference type="ARBA" id="ARBA00033750"/>
    </source>
</evidence>
<dbReference type="OrthoDB" id="197906at2759"/>
<evidence type="ECO:0000256" key="7">
    <source>
        <dbReference type="ARBA" id="ARBA00033769"/>
    </source>
</evidence>
<evidence type="ECO:0000256" key="3">
    <source>
        <dbReference type="ARBA" id="ARBA00022553"/>
    </source>
</evidence>
<comment type="caution">
    <text evidence="9">The sequence shown here is derived from an EMBL/GenBank/DDBJ whole genome shotgun (WGS) entry which is preliminary data.</text>
</comment>
<comment type="function">
    <text evidence="8">Regulator of the tubulin polyglutamylase complex (TPGC) that controls cytoskeletal organization, nuclear shape, and cilium disassembly by balancing microtubule and actin assembly. Regulates the assembly and stability of the TPGC and thereby modulates polyglutamylation of the microtubule, which antagonizes MAP4 binding.</text>
</comment>
<accession>A0A8T1MT77</accession>
<keyword evidence="3" id="KW-0597">Phosphoprotein</keyword>
<evidence type="ECO:0000313" key="10">
    <source>
        <dbReference type="Proteomes" id="UP000286415"/>
    </source>
</evidence>
<dbReference type="GO" id="GO:0005874">
    <property type="term" value="C:microtubule"/>
    <property type="evidence" value="ECO:0007669"/>
    <property type="project" value="UniProtKB-KW"/>
</dbReference>
<dbReference type="Proteomes" id="UP000286415">
    <property type="component" value="Unassembled WGS sequence"/>
</dbReference>
<dbReference type="PANTHER" id="PTHR34252:SF1">
    <property type="entry name" value="CENTRIOLAR SATELLITE-ASSOCIATED TUBULIN POLYGLUTAMYLASE COMPLEX REGULATOR 1"/>
    <property type="match status" value="1"/>
</dbReference>
<dbReference type="GO" id="GO:0034451">
    <property type="term" value="C:centriolar satellite"/>
    <property type="evidence" value="ECO:0007669"/>
    <property type="project" value="UniProtKB-SubCell"/>
</dbReference>
<evidence type="ECO:0000256" key="8">
    <source>
        <dbReference type="ARBA" id="ARBA00045673"/>
    </source>
</evidence>
<dbReference type="InterPro" id="IPR038968">
    <property type="entry name" value="CSTPP1"/>
</dbReference>
<sequence>MEQLSEGLQYFGTCLRFLDRHIAYHDIKAYLQDALDQLLLAHDMNFHVDTRTFLANYFRLVKKGTHTVFREYDYVVLTNHNRISFLSSIRKSYQSFRHQDVTADEFFSLLRLLCPDFPRFLVTRAFKTIRTEETESQHCAFDQLLTALAFHVYFEKFVSSLFSKLSTRVEDISTPPADSCSNQCCSVGTQTVITEPLSPSLDHPSDGMFETEKFKQAISDLCADQGCASPSQYLVCSCALRFFKEPIVNIYHFFKALIGERTLWTETGLDRICVDD</sequence>